<name>A0A2M8WSP8_9MICO</name>
<dbReference type="SMART" id="SM00967">
    <property type="entry name" value="SpoU_sub_bind"/>
    <property type="match status" value="1"/>
</dbReference>
<dbReference type="GO" id="GO:0006396">
    <property type="term" value="P:RNA processing"/>
    <property type="evidence" value="ECO:0007669"/>
    <property type="project" value="InterPro"/>
</dbReference>
<dbReference type="Gene3D" id="3.40.1280.10">
    <property type="match status" value="1"/>
</dbReference>
<proteinExistence type="inferred from homology"/>
<sequence>MAGNSSRRGAIRKASSKKGATAGSGGRGRKALEGRGPTPKAEDRTYHAAHKRKVAADKKAATQTGRAGGKSAPGGPGASRGGGPKGRQSGQELVSGRNAVVEALRTNVPVTAVYVASRLEADDRTREILTTAGERGYPLLEVTKPELDRLTDGSVHQGVAVAVPPYEYADLDDLLDAAEKSERPPLIVALDGVTDPRNLGAVLRSAGAFGSHGVVVPERRSAGVTASAWKVSAGAAARVPVARVTNLGRAIDTLKQAGCFVVGLDGGGDTAVGDLAFATDPLVLVVGSEGKGLSRLVREKCDAIASIPITSDVESLNAGVAAGISLYEVARLRRG</sequence>
<keyword evidence="7" id="KW-1185">Reference proteome</keyword>
<dbReference type="SUPFAM" id="SSF55315">
    <property type="entry name" value="L30e-like"/>
    <property type="match status" value="1"/>
</dbReference>
<feature type="region of interest" description="Disordered" evidence="4">
    <location>
        <begin position="1"/>
        <end position="94"/>
    </location>
</feature>
<comment type="similarity">
    <text evidence="1">Belongs to the class IV-like SAM-binding methyltransferase superfamily. RNA methyltransferase TrmH family.</text>
</comment>
<dbReference type="SUPFAM" id="SSF75217">
    <property type="entry name" value="alpha/beta knot"/>
    <property type="match status" value="1"/>
</dbReference>
<reference evidence="6 7" key="1">
    <citation type="submission" date="2017-11" db="EMBL/GenBank/DDBJ databases">
        <title>Genomic Encyclopedia of Archaeal and Bacterial Type Strains, Phase II (KMG-II): From Individual Species to Whole Genera.</title>
        <authorList>
            <person name="Goeker M."/>
        </authorList>
    </citation>
    <scope>NUCLEOTIDE SEQUENCE [LARGE SCALE GENOMIC DNA]</scope>
    <source>
        <strain evidence="6 7">DSM 22413</strain>
    </source>
</reference>
<feature type="domain" description="RNA 2-O ribose methyltransferase substrate binding" evidence="5">
    <location>
        <begin position="93"/>
        <end position="169"/>
    </location>
</feature>
<dbReference type="Pfam" id="PF08032">
    <property type="entry name" value="SpoU_sub_bind"/>
    <property type="match status" value="1"/>
</dbReference>
<dbReference type="GO" id="GO:0008173">
    <property type="term" value="F:RNA methyltransferase activity"/>
    <property type="evidence" value="ECO:0007669"/>
    <property type="project" value="InterPro"/>
</dbReference>
<dbReference type="GO" id="GO:0003723">
    <property type="term" value="F:RNA binding"/>
    <property type="evidence" value="ECO:0007669"/>
    <property type="project" value="InterPro"/>
</dbReference>
<dbReference type="CDD" id="cd18103">
    <property type="entry name" value="SpoU-like_RlmB"/>
    <property type="match status" value="1"/>
</dbReference>
<evidence type="ECO:0000313" key="6">
    <source>
        <dbReference type="EMBL" id="PJI93972.1"/>
    </source>
</evidence>
<dbReference type="NCBIfam" id="TIGR00186">
    <property type="entry name" value="rRNA_methyl_3"/>
    <property type="match status" value="1"/>
</dbReference>
<evidence type="ECO:0000256" key="3">
    <source>
        <dbReference type="ARBA" id="ARBA00022679"/>
    </source>
</evidence>
<dbReference type="InterPro" id="IPR013123">
    <property type="entry name" value="SpoU_subst-bd"/>
</dbReference>
<dbReference type="Pfam" id="PF00588">
    <property type="entry name" value="SpoU_methylase"/>
    <property type="match status" value="1"/>
</dbReference>
<dbReference type="PANTHER" id="PTHR46429:SF1">
    <property type="entry name" value="23S RRNA (GUANOSINE-2'-O-)-METHYLTRANSFERASE RLMB"/>
    <property type="match status" value="1"/>
</dbReference>
<organism evidence="6 7">
    <name type="scientific">Luteimicrobium subarcticum</name>
    <dbReference type="NCBI Taxonomy" id="620910"/>
    <lineage>
        <taxon>Bacteria</taxon>
        <taxon>Bacillati</taxon>
        <taxon>Actinomycetota</taxon>
        <taxon>Actinomycetes</taxon>
        <taxon>Micrococcales</taxon>
        <taxon>Luteimicrobium</taxon>
    </lineage>
</organism>
<dbReference type="OrthoDB" id="9785673at2"/>
<protein>
    <submittedName>
        <fullName evidence="6">23S rRNA (Guanosine2251-2'-O)-methyltransferase</fullName>
    </submittedName>
</protein>
<dbReference type="EMBL" id="PGTZ01000007">
    <property type="protein sequence ID" value="PJI93972.1"/>
    <property type="molecule type" value="Genomic_DNA"/>
</dbReference>
<keyword evidence="3 6" id="KW-0808">Transferase</keyword>
<comment type="caution">
    <text evidence="6">The sequence shown here is derived from an EMBL/GenBank/DDBJ whole genome shotgun (WGS) entry which is preliminary data.</text>
</comment>
<evidence type="ECO:0000256" key="4">
    <source>
        <dbReference type="SAM" id="MobiDB-lite"/>
    </source>
</evidence>
<feature type="compositionally biased region" description="Gly residues" evidence="4">
    <location>
        <begin position="66"/>
        <end position="85"/>
    </location>
</feature>
<dbReference type="GO" id="GO:0032259">
    <property type="term" value="P:methylation"/>
    <property type="evidence" value="ECO:0007669"/>
    <property type="project" value="UniProtKB-KW"/>
</dbReference>
<accession>A0A2M8WSP8</accession>
<dbReference type="RefSeq" id="WP_100349580.1">
    <property type="nucleotide sequence ID" value="NZ_PGTZ01000007.1"/>
</dbReference>
<dbReference type="GO" id="GO:0005829">
    <property type="term" value="C:cytosol"/>
    <property type="evidence" value="ECO:0007669"/>
    <property type="project" value="TreeGrafter"/>
</dbReference>
<evidence type="ECO:0000259" key="5">
    <source>
        <dbReference type="SMART" id="SM00967"/>
    </source>
</evidence>
<dbReference type="InterPro" id="IPR029028">
    <property type="entry name" value="Alpha/beta_knot_MTases"/>
</dbReference>
<dbReference type="InterPro" id="IPR001537">
    <property type="entry name" value="SpoU_MeTrfase"/>
</dbReference>
<dbReference type="PANTHER" id="PTHR46429">
    <property type="entry name" value="23S RRNA (GUANOSINE-2'-O-)-METHYLTRANSFERASE RLMB"/>
    <property type="match status" value="1"/>
</dbReference>
<gene>
    <name evidence="6" type="ORF">CLV34_1453</name>
</gene>
<dbReference type="AlphaFoldDB" id="A0A2M8WSP8"/>
<dbReference type="InterPro" id="IPR029026">
    <property type="entry name" value="tRNA_m1G_MTases_N"/>
</dbReference>
<dbReference type="FunFam" id="3.40.1280.10:FF:000015">
    <property type="entry name" value="Putative tRNA/rRNA methyltransferase"/>
    <property type="match status" value="1"/>
</dbReference>
<dbReference type="Gene3D" id="3.30.1330.30">
    <property type="match status" value="1"/>
</dbReference>
<evidence type="ECO:0000313" key="7">
    <source>
        <dbReference type="Proteomes" id="UP000231586"/>
    </source>
</evidence>
<dbReference type="Proteomes" id="UP000231586">
    <property type="component" value="Unassembled WGS sequence"/>
</dbReference>
<evidence type="ECO:0000256" key="1">
    <source>
        <dbReference type="ARBA" id="ARBA00007228"/>
    </source>
</evidence>
<keyword evidence="2 6" id="KW-0489">Methyltransferase</keyword>
<dbReference type="InterPro" id="IPR029064">
    <property type="entry name" value="Ribosomal_eL30-like_sf"/>
</dbReference>
<evidence type="ECO:0000256" key="2">
    <source>
        <dbReference type="ARBA" id="ARBA00022603"/>
    </source>
</evidence>
<dbReference type="InterPro" id="IPR004441">
    <property type="entry name" value="rRNA_MeTrfase_TrmH"/>
</dbReference>